<dbReference type="AlphaFoldDB" id="A0A2A2EX84"/>
<proteinExistence type="predicted"/>
<evidence type="ECO:0000313" key="2">
    <source>
        <dbReference type="Proteomes" id="UP000218896"/>
    </source>
</evidence>
<dbReference type="InterPro" id="IPR046342">
    <property type="entry name" value="CBS_dom_sf"/>
</dbReference>
<keyword evidence="2" id="KW-1185">Reference proteome</keyword>
<name>A0A2A2EX84_9GAMM</name>
<dbReference type="SUPFAM" id="SSF54631">
    <property type="entry name" value="CBS-domain pair"/>
    <property type="match status" value="1"/>
</dbReference>
<gene>
    <name evidence="1" type="ORF">CK501_15600</name>
</gene>
<comment type="caution">
    <text evidence="1">The sequence shown here is derived from an EMBL/GenBank/DDBJ whole genome shotgun (WGS) entry which is preliminary data.</text>
</comment>
<protein>
    <recommendedName>
        <fullName evidence="3">CBS domain-containing protein</fullName>
    </recommendedName>
</protein>
<evidence type="ECO:0008006" key="3">
    <source>
        <dbReference type="Google" id="ProtNLM"/>
    </source>
</evidence>
<evidence type="ECO:0000313" key="1">
    <source>
        <dbReference type="EMBL" id="PAU76989.1"/>
    </source>
</evidence>
<reference evidence="1 2" key="1">
    <citation type="submission" date="2017-08" db="EMBL/GenBank/DDBJ databases">
        <title>Halovibrio sewagensis sp. nov., isolated from wastewater of high salinity.</title>
        <authorList>
            <person name="Dong X."/>
            <person name="Zhang G."/>
        </authorList>
    </citation>
    <scope>NUCLEOTIDE SEQUENCE [LARGE SCALE GENOMIC DNA]</scope>
    <source>
        <strain evidence="1 2">YL5-2</strain>
    </source>
</reference>
<organism evidence="1 2">
    <name type="scientific">Halovibrio salipaludis</name>
    <dbReference type="NCBI Taxonomy" id="2032626"/>
    <lineage>
        <taxon>Bacteria</taxon>
        <taxon>Pseudomonadati</taxon>
        <taxon>Pseudomonadota</taxon>
        <taxon>Gammaproteobacteria</taxon>
        <taxon>Oceanospirillales</taxon>
        <taxon>Halomonadaceae</taxon>
        <taxon>Halovibrio</taxon>
    </lineage>
</organism>
<sequence>MSTYQPIPTVRALDAQHIAHPQMHADLSTDAPAKALLIDFREQRPPVIDGHLEAGEAKIRMRMADSALKLVLNPAEDCIGLLTLKDVLGRKAMARAHEMGLPPEEVPIHDIMRPIGRLPAITIEDLEAARVGDLVYTFNEVHEEHMLVIEDTPEGDSVALRGVIPASHLTRRLRVSLDSRARASSFAEIVQAVNGQFD</sequence>
<dbReference type="Proteomes" id="UP000218896">
    <property type="component" value="Unassembled WGS sequence"/>
</dbReference>
<accession>A0A2A2EX84</accession>
<dbReference type="EMBL" id="NSKD01000011">
    <property type="protein sequence ID" value="PAU76989.1"/>
    <property type="molecule type" value="Genomic_DNA"/>
</dbReference>
<dbReference type="RefSeq" id="WP_095618669.1">
    <property type="nucleotide sequence ID" value="NZ_NSKD01000011.1"/>
</dbReference>
<dbReference type="OrthoDB" id="6181416at2"/>